<dbReference type="EMBL" id="MGDB01000071">
    <property type="protein sequence ID" value="OGL41444.1"/>
    <property type="molecule type" value="Genomic_DNA"/>
</dbReference>
<dbReference type="Proteomes" id="UP000178526">
    <property type="component" value="Unassembled WGS sequence"/>
</dbReference>
<dbReference type="AlphaFoldDB" id="A0A1F7RKE4"/>
<dbReference type="SUPFAM" id="SSF53649">
    <property type="entry name" value="Alkaline phosphatase-like"/>
    <property type="match status" value="1"/>
</dbReference>
<name>A0A1F7RKE4_9BACT</name>
<protein>
    <recommendedName>
        <fullName evidence="1">Sulfatase N-terminal domain-containing protein</fullName>
    </recommendedName>
</protein>
<comment type="caution">
    <text evidence="2">The sequence shown here is derived from an EMBL/GenBank/DDBJ whole genome shotgun (WGS) entry which is preliminary data.</text>
</comment>
<evidence type="ECO:0000313" key="2">
    <source>
        <dbReference type="EMBL" id="OGL41444.1"/>
    </source>
</evidence>
<dbReference type="InterPro" id="IPR052701">
    <property type="entry name" value="GAG_Ulvan_Degrading_Sulfatases"/>
</dbReference>
<dbReference type="InterPro" id="IPR017850">
    <property type="entry name" value="Alkaline_phosphatase_core_sf"/>
</dbReference>
<dbReference type="Gene3D" id="3.40.720.10">
    <property type="entry name" value="Alkaline Phosphatase, subunit A"/>
    <property type="match status" value="1"/>
</dbReference>
<organism evidence="2 3">
    <name type="scientific">Candidatus Schekmanbacteria bacterium GWA2_38_11</name>
    <dbReference type="NCBI Taxonomy" id="1817876"/>
    <lineage>
        <taxon>Bacteria</taxon>
        <taxon>Candidatus Schekmaniibacteriota</taxon>
    </lineage>
</organism>
<dbReference type="PANTHER" id="PTHR43751:SF3">
    <property type="entry name" value="SULFATASE N-TERMINAL DOMAIN-CONTAINING PROTEIN"/>
    <property type="match status" value="1"/>
</dbReference>
<dbReference type="CDD" id="cd16148">
    <property type="entry name" value="sulfatase_like"/>
    <property type="match status" value="1"/>
</dbReference>
<feature type="domain" description="Sulfatase N-terminal" evidence="1">
    <location>
        <begin position="44"/>
        <end position="339"/>
    </location>
</feature>
<accession>A0A1F7RKE4</accession>
<proteinExistence type="predicted"/>
<dbReference type="Pfam" id="PF00884">
    <property type="entry name" value="Sulfatase"/>
    <property type="match status" value="1"/>
</dbReference>
<gene>
    <name evidence="2" type="ORF">A2042_05925</name>
</gene>
<reference evidence="2 3" key="1">
    <citation type="journal article" date="2016" name="Nat. Commun.">
        <title>Thousands of microbial genomes shed light on interconnected biogeochemical processes in an aquifer system.</title>
        <authorList>
            <person name="Anantharaman K."/>
            <person name="Brown C.T."/>
            <person name="Hug L.A."/>
            <person name="Sharon I."/>
            <person name="Castelle C.J."/>
            <person name="Probst A.J."/>
            <person name="Thomas B.C."/>
            <person name="Singh A."/>
            <person name="Wilkins M.J."/>
            <person name="Karaoz U."/>
            <person name="Brodie E.L."/>
            <person name="Williams K.H."/>
            <person name="Hubbard S.S."/>
            <person name="Banfield J.F."/>
        </authorList>
    </citation>
    <scope>NUCLEOTIDE SEQUENCE [LARGE SCALE GENOMIC DNA]</scope>
</reference>
<dbReference type="PROSITE" id="PS51257">
    <property type="entry name" value="PROKAR_LIPOPROTEIN"/>
    <property type="match status" value="1"/>
</dbReference>
<dbReference type="PANTHER" id="PTHR43751">
    <property type="entry name" value="SULFATASE"/>
    <property type="match status" value="1"/>
</dbReference>
<evidence type="ECO:0000259" key="1">
    <source>
        <dbReference type="Pfam" id="PF00884"/>
    </source>
</evidence>
<evidence type="ECO:0000313" key="3">
    <source>
        <dbReference type="Proteomes" id="UP000178526"/>
    </source>
</evidence>
<sequence>MKLMSDSFKYKKLLKIFFPLFLLFLLFIFQGCNLPTIFSGPPKYILFISVDTLRANHLSCYGYNKETSPTIDKIAKEGTLFENVVCQRGITLPSLASVMTSKYINQHRLRDHIYDNTLKDDKTTLAEYLSRDGYSTRAFSASLLVNPLTGIHQGFKDVTVEIDERKLTNMALNWLKNFTSNKPNEKFFLWLHYMDPHEPYTARKPYIDKFETSYKGSYGNEISFDVTEKMFLEKRNLSKEDLDHIIALYDSQIPRVDDFIREIVEELKRLGIYDKTLLVFFADHGEELYEHNFYIEHHRSVYESVLRIPLVMRYPGKIPANKRVKNVVESIDITPTVLEFCKIYPSEKLSGVSLKPLWEGKKLKKDFGVSEWWNLIFTLRTQDWVYIWNPTGFWPTDSRYSGGEYPVAKEELYNIKLDPKQKNNLVRKNREVADILKIKVMNWMTSTLDKKQWVKEFKIEQKPKLNKKMEEALRSLGYIK</sequence>
<dbReference type="InterPro" id="IPR000917">
    <property type="entry name" value="Sulfatase_N"/>
</dbReference>